<feature type="signal peptide" evidence="3">
    <location>
        <begin position="1"/>
        <end position="18"/>
    </location>
</feature>
<sequence length="386" mass="42709">MKKTVNSLLLCMTMFAVATLLLMCKKQDADSMKPIPGKSLIAAAAAPQIVTFVHPGMLNTQASLDLIGSQVNGGEPVRSAAYQKVLDYVNNNALPTKFWETVTVGSNGATTESKSQIRKDAILAYALALRWAKTGTATYAQQCIAILNGWSYTFKQYALMSGANQYQPSLEASWTTPSFVAAAEIMRYYKAFGQSAGWSDADINQFNNYLNLVKNNYINNTPAYNNNWNASAGYAKMAIGIFLNSTTVYQNGYNIITQHLPIIIKPDGTIPEYCDRNDCVHFQYSLTAFSYAAELARIQGDNSLWTFNSNLLSKGYDYMRAAYGKTTSCTTCSTSSPVFPGTEVAYSYYQTANLKYLRELQDPLYVPNDRTFLGFTSYTHFNVPGL</sequence>
<dbReference type="InterPro" id="IPR008397">
    <property type="entry name" value="Alginate_lyase_dom"/>
</dbReference>
<dbReference type="AlphaFoldDB" id="A0A1G8AHY7"/>
<dbReference type="Pfam" id="PF05426">
    <property type="entry name" value="Alginate_lyase"/>
    <property type="match status" value="1"/>
</dbReference>
<keyword evidence="1 3" id="KW-0732">Signal</keyword>
<dbReference type="GO" id="GO:0016829">
    <property type="term" value="F:lyase activity"/>
    <property type="evidence" value="ECO:0007669"/>
    <property type="project" value="UniProtKB-KW"/>
</dbReference>
<evidence type="ECO:0000256" key="1">
    <source>
        <dbReference type="ARBA" id="ARBA00022729"/>
    </source>
</evidence>
<feature type="chain" id="PRO_5011614947" evidence="3">
    <location>
        <begin position="19"/>
        <end position="386"/>
    </location>
</feature>
<dbReference type="GO" id="GO:0042597">
    <property type="term" value="C:periplasmic space"/>
    <property type="evidence" value="ECO:0007669"/>
    <property type="project" value="InterPro"/>
</dbReference>
<evidence type="ECO:0000256" key="2">
    <source>
        <dbReference type="ARBA" id="ARBA00023239"/>
    </source>
</evidence>
<evidence type="ECO:0000313" key="5">
    <source>
        <dbReference type="EMBL" id="SDH20499.1"/>
    </source>
</evidence>
<gene>
    <name evidence="5" type="ORF">SAMN04488121_109263</name>
</gene>
<organism evidence="5 6">
    <name type="scientific">Chitinophaga filiformis</name>
    <name type="common">Myxococcus filiformis</name>
    <name type="synonym">Flexibacter filiformis</name>
    <dbReference type="NCBI Taxonomy" id="104663"/>
    <lineage>
        <taxon>Bacteria</taxon>
        <taxon>Pseudomonadati</taxon>
        <taxon>Bacteroidota</taxon>
        <taxon>Chitinophagia</taxon>
        <taxon>Chitinophagales</taxon>
        <taxon>Chitinophagaceae</taxon>
        <taxon>Chitinophaga</taxon>
    </lineage>
</organism>
<name>A0A1G8AHY7_CHIFI</name>
<evidence type="ECO:0000259" key="4">
    <source>
        <dbReference type="Pfam" id="PF05426"/>
    </source>
</evidence>
<dbReference type="InterPro" id="IPR008929">
    <property type="entry name" value="Chondroitin_lyas"/>
</dbReference>
<keyword evidence="2 5" id="KW-0456">Lyase</keyword>
<protein>
    <submittedName>
        <fullName evidence="5">Alginate lyase</fullName>
    </submittedName>
</protein>
<accession>A0A1G8AHY7</accession>
<dbReference type="RefSeq" id="WP_089837140.1">
    <property type="nucleotide sequence ID" value="NZ_FNBN01000009.1"/>
</dbReference>
<dbReference type="EMBL" id="FNBN01000009">
    <property type="protein sequence ID" value="SDH20499.1"/>
    <property type="molecule type" value="Genomic_DNA"/>
</dbReference>
<reference evidence="6" key="1">
    <citation type="submission" date="2016-10" db="EMBL/GenBank/DDBJ databases">
        <authorList>
            <person name="Varghese N."/>
            <person name="Submissions S."/>
        </authorList>
    </citation>
    <scope>NUCLEOTIDE SEQUENCE [LARGE SCALE GENOMIC DNA]</scope>
    <source>
        <strain evidence="6">DSM 527</strain>
    </source>
</reference>
<proteinExistence type="predicted"/>
<dbReference type="OrthoDB" id="640151at2"/>
<dbReference type="Gene3D" id="1.50.10.100">
    <property type="entry name" value="Chondroitin AC/alginate lyase"/>
    <property type="match status" value="1"/>
</dbReference>
<evidence type="ECO:0000256" key="3">
    <source>
        <dbReference type="SAM" id="SignalP"/>
    </source>
</evidence>
<dbReference type="SUPFAM" id="SSF48230">
    <property type="entry name" value="Chondroitin AC/alginate lyase"/>
    <property type="match status" value="1"/>
</dbReference>
<dbReference type="Proteomes" id="UP000199045">
    <property type="component" value="Unassembled WGS sequence"/>
</dbReference>
<feature type="domain" description="Alginate lyase" evidence="4">
    <location>
        <begin position="107"/>
        <end position="322"/>
    </location>
</feature>
<dbReference type="STRING" id="104663.SAMN04488121_109263"/>
<evidence type="ECO:0000313" key="6">
    <source>
        <dbReference type="Proteomes" id="UP000199045"/>
    </source>
</evidence>